<keyword evidence="26" id="KW-1185">Reference proteome</keyword>
<dbReference type="InterPro" id="IPR004101">
    <property type="entry name" value="Mur_ligase_C"/>
</dbReference>
<evidence type="ECO:0000256" key="2">
    <source>
        <dbReference type="ARBA" id="ARBA00002714"/>
    </source>
</evidence>
<dbReference type="EC" id="6.3.2.17" evidence="7"/>
<dbReference type="Pfam" id="PF02875">
    <property type="entry name" value="Mur_ligase_C"/>
    <property type="match status" value="1"/>
</dbReference>
<keyword evidence="9 22" id="KW-0436">Ligase</keyword>
<evidence type="ECO:0000256" key="16">
    <source>
        <dbReference type="ARBA" id="ARBA00030592"/>
    </source>
</evidence>
<evidence type="ECO:0000256" key="5">
    <source>
        <dbReference type="ARBA" id="ARBA00008276"/>
    </source>
</evidence>
<evidence type="ECO:0000256" key="12">
    <source>
        <dbReference type="ARBA" id="ARBA00022840"/>
    </source>
</evidence>
<evidence type="ECO:0000256" key="6">
    <source>
        <dbReference type="ARBA" id="ARBA00013023"/>
    </source>
</evidence>
<evidence type="ECO:0000256" key="1">
    <source>
        <dbReference type="ARBA" id="ARBA00001946"/>
    </source>
</evidence>
<dbReference type="AlphaFoldDB" id="L8JTI1"/>
<comment type="pathway">
    <text evidence="4">Cofactor biosynthesis; tetrahydrofolylpolyglutamate biosynthesis.</text>
</comment>
<evidence type="ECO:0000256" key="8">
    <source>
        <dbReference type="ARBA" id="ARBA00019357"/>
    </source>
</evidence>
<evidence type="ECO:0000256" key="15">
    <source>
        <dbReference type="ARBA" id="ARBA00030048"/>
    </source>
</evidence>
<evidence type="ECO:0000259" key="24">
    <source>
        <dbReference type="Pfam" id="PF08245"/>
    </source>
</evidence>
<dbReference type="GO" id="GO:0004326">
    <property type="term" value="F:tetrahydrofolylpolyglutamate synthase activity"/>
    <property type="evidence" value="ECO:0007669"/>
    <property type="project" value="UniProtKB-EC"/>
</dbReference>
<dbReference type="GO" id="GO:0005524">
    <property type="term" value="F:ATP binding"/>
    <property type="evidence" value="ECO:0007669"/>
    <property type="project" value="UniProtKB-KW"/>
</dbReference>
<evidence type="ECO:0000256" key="9">
    <source>
        <dbReference type="ARBA" id="ARBA00022598"/>
    </source>
</evidence>
<dbReference type="FunFam" id="3.40.1190.10:FF:000011">
    <property type="entry name" value="Folylpolyglutamate synthase/dihydrofolate synthase"/>
    <property type="match status" value="1"/>
</dbReference>
<dbReference type="InterPro" id="IPR036615">
    <property type="entry name" value="Mur_ligase_C_dom_sf"/>
</dbReference>
<dbReference type="InterPro" id="IPR001645">
    <property type="entry name" value="Folylpolyglutamate_synth"/>
</dbReference>
<evidence type="ECO:0000256" key="7">
    <source>
        <dbReference type="ARBA" id="ARBA00013025"/>
    </source>
</evidence>
<dbReference type="Pfam" id="PF08245">
    <property type="entry name" value="Mur_ligase_M"/>
    <property type="match status" value="1"/>
</dbReference>
<dbReference type="PANTHER" id="PTHR11136">
    <property type="entry name" value="FOLYLPOLYGLUTAMATE SYNTHASE-RELATED"/>
    <property type="match status" value="1"/>
</dbReference>
<dbReference type="PANTHER" id="PTHR11136:SF0">
    <property type="entry name" value="DIHYDROFOLATE SYNTHETASE-RELATED"/>
    <property type="match status" value="1"/>
</dbReference>
<dbReference type="SUPFAM" id="SSF53244">
    <property type="entry name" value="MurD-like peptide ligases, peptide-binding domain"/>
    <property type="match status" value="1"/>
</dbReference>
<dbReference type="GO" id="GO:0005737">
    <property type="term" value="C:cytoplasm"/>
    <property type="evidence" value="ECO:0007669"/>
    <property type="project" value="TreeGrafter"/>
</dbReference>
<comment type="catalytic activity">
    <reaction evidence="19">
        <text>10-formyltetrahydrofolyl-(gamma-L-Glu)(n) + L-glutamate + ATP = 10-formyltetrahydrofolyl-(gamma-L-Glu)(n+1) + ADP + phosphate + H(+)</text>
        <dbReference type="Rhea" id="RHEA:51904"/>
        <dbReference type="Rhea" id="RHEA-COMP:13088"/>
        <dbReference type="Rhea" id="RHEA-COMP:14300"/>
        <dbReference type="ChEBI" id="CHEBI:15378"/>
        <dbReference type="ChEBI" id="CHEBI:29985"/>
        <dbReference type="ChEBI" id="CHEBI:30616"/>
        <dbReference type="ChEBI" id="CHEBI:43474"/>
        <dbReference type="ChEBI" id="CHEBI:134413"/>
        <dbReference type="ChEBI" id="CHEBI:456216"/>
        <dbReference type="EC" id="6.3.2.17"/>
    </reaction>
</comment>
<organism evidence="25 26">
    <name type="scientific">Fulvivirga imtechensis AK7</name>
    <dbReference type="NCBI Taxonomy" id="1237149"/>
    <lineage>
        <taxon>Bacteria</taxon>
        <taxon>Pseudomonadati</taxon>
        <taxon>Bacteroidota</taxon>
        <taxon>Cytophagia</taxon>
        <taxon>Cytophagales</taxon>
        <taxon>Fulvivirgaceae</taxon>
        <taxon>Fulvivirga</taxon>
    </lineage>
</organism>
<evidence type="ECO:0000313" key="25">
    <source>
        <dbReference type="EMBL" id="ELR70809.1"/>
    </source>
</evidence>
<keyword evidence="13" id="KW-0460">Magnesium</keyword>
<evidence type="ECO:0000256" key="17">
    <source>
        <dbReference type="ARBA" id="ARBA00032510"/>
    </source>
</evidence>
<evidence type="ECO:0000256" key="22">
    <source>
        <dbReference type="PIRNR" id="PIRNR001563"/>
    </source>
</evidence>
<dbReference type="PIRSF" id="PIRSF001563">
    <property type="entry name" value="Folylpolyglu_synth"/>
    <property type="match status" value="1"/>
</dbReference>
<dbReference type="Gene3D" id="3.40.1190.10">
    <property type="entry name" value="Mur-like, catalytic domain"/>
    <property type="match status" value="1"/>
</dbReference>
<comment type="catalytic activity">
    <reaction evidence="18">
        <text>(6S)-5,6,7,8-tetrahydrofolyl-(gamma-L-Glu)(n) + L-glutamate + ATP = (6S)-5,6,7,8-tetrahydrofolyl-(gamma-L-Glu)(n+1) + ADP + phosphate + H(+)</text>
        <dbReference type="Rhea" id="RHEA:10580"/>
        <dbReference type="Rhea" id="RHEA-COMP:14738"/>
        <dbReference type="Rhea" id="RHEA-COMP:14740"/>
        <dbReference type="ChEBI" id="CHEBI:15378"/>
        <dbReference type="ChEBI" id="CHEBI:29985"/>
        <dbReference type="ChEBI" id="CHEBI:30616"/>
        <dbReference type="ChEBI" id="CHEBI:43474"/>
        <dbReference type="ChEBI" id="CHEBI:141005"/>
        <dbReference type="ChEBI" id="CHEBI:456216"/>
        <dbReference type="EC" id="6.3.2.17"/>
    </reaction>
</comment>
<dbReference type="GO" id="GO:0046872">
    <property type="term" value="F:metal ion binding"/>
    <property type="evidence" value="ECO:0007669"/>
    <property type="project" value="UniProtKB-KW"/>
</dbReference>
<keyword evidence="10" id="KW-0479">Metal-binding</keyword>
<evidence type="ECO:0000256" key="19">
    <source>
        <dbReference type="ARBA" id="ARBA00047808"/>
    </source>
</evidence>
<feature type="domain" description="Mur ligase central" evidence="24">
    <location>
        <begin position="63"/>
        <end position="273"/>
    </location>
</feature>
<evidence type="ECO:0000259" key="23">
    <source>
        <dbReference type="Pfam" id="PF02875"/>
    </source>
</evidence>
<name>L8JTI1_9BACT</name>
<dbReference type="InterPro" id="IPR018109">
    <property type="entry name" value="Folylpolyglutamate_synth_CS"/>
</dbReference>
<dbReference type="InterPro" id="IPR013221">
    <property type="entry name" value="Mur_ligase_cen"/>
</dbReference>
<evidence type="ECO:0000256" key="18">
    <source>
        <dbReference type="ARBA" id="ARBA00047493"/>
    </source>
</evidence>
<comment type="catalytic activity">
    <reaction evidence="20">
        <text>(6R)-5,10-methylenetetrahydrofolyl-(gamma-L-Glu)(n) + L-glutamate + ATP = (6R)-5,10-methylenetetrahydrofolyl-(gamma-L-Glu)(n+1) + ADP + phosphate + H(+)</text>
        <dbReference type="Rhea" id="RHEA:51912"/>
        <dbReference type="Rhea" id="RHEA-COMP:13257"/>
        <dbReference type="Rhea" id="RHEA-COMP:13258"/>
        <dbReference type="ChEBI" id="CHEBI:15378"/>
        <dbReference type="ChEBI" id="CHEBI:29985"/>
        <dbReference type="ChEBI" id="CHEBI:30616"/>
        <dbReference type="ChEBI" id="CHEBI:43474"/>
        <dbReference type="ChEBI" id="CHEBI:136572"/>
        <dbReference type="ChEBI" id="CHEBI:456216"/>
        <dbReference type="EC" id="6.3.2.17"/>
    </reaction>
</comment>
<accession>L8JTI1</accession>
<dbReference type="RefSeq" id="WP_009580785.1">
    <property type="nucleotide sequence ID" value="NZ_AMZN01000049.1"/>
</dbReference>
<keyword evidence="14" id="KW-0289">Folate biosynthesis</keyword>
<comment type="catalytic activity">
    <reaction evidence="21">
        <text>7,8-dihydropteroate + L-glutamate + ATP = 7,8-dihydrofolate + ADP + phosphate + H(+)</text>
        <dbReference type="Rhea" id="RHEA:23584"/>
        <dbReference type="ChEBI" id="CHEBI:15378"/>
        <dbReference type="ChEBI" id="CHEBI:17839"/>
        <dbReference type="ChEBI" id="CHEBI:29985"/>
        <dbReference type="ChEBI" id="CHEBI:30616"/>
        <dbReference type="ChEBI" id="CHEBI:43474"/>
        <dbReference type="ChEBI" id="CHEBI:57451"/>
        <dbReference type="ChEBI" id="CHEBI:456216"/>
        <dbReference type="EC" id="6.3.2.12"/>
    </reaction>
</comment>
<dbReference type="STRING" id="1237149.C900_03417"/>
<keyword evidence="12 22" id="KW-0067">ATP-binding</keyword>
<evidence type="ECO:0000256" key="20">
    <source>
        <dbReference type="ARBA" id="ARBA00049035"/>
    </source>
</evidence>
<comment type="similarity">
    <text evidence="5 22">Belongs to the folylpolyglutamate synthase family.</text>
</comment>
<dbReference type="SUPFAM" id="SSF53623">
    <property type="entry name" value="MurD-like peptide ligases, catalytic domain"/>
    <property type="match status" value="1"/>
</dbReference>
<comment type="cofactor">
    <cofactor evidence="1">
        <name>Mg(2+)</name>
        <dbReference type="ChEBI" id="CHEBI:18420"/>
    </cofactor>
</comment>
<dbReference type="Gene3D" id="3.90.190.20">
    <property type="entry name" value="Mur ligase, C-terminal domain"/>
    <property type="match status" value="1"/>
</dbReference>
<evidence type="ECO:0000256" key="4">
    <source>
        <dbReference type="ARBA" id="ARBA00005150"/>
    </source>
</evidence>
<evidence type="ECO:0000256" key="14">
    <source>
        <dbReference type="ARBA" id="ARBA00022909"/>
    </source>
</evidence>
<dbReference type="PATRIC" id="fig|1237149.3.peg.3178"/>
<evidence type="ECO:0000256" key="21">
    <source>
        <dbReference type="ARBA" id="ARBA00049161"/>
    </source>
</evidence>
<evidence type="ECO:0000256" key="10">
    <source>
        <dbReference type="ARBA" id="ARBA00022723"/>
    </source>
</evidence>
<dbReference type="EMBL" id="AMZN01000049">
    <property type="protein sequence ID" value="ELR70809.1"/>
    <property type="molecule type" value="Genomic_DNA"/>
</dbReference>
<keyword evidence="11 22" id="KW-0547">Nucleotide-binding</keyword>
<evidence type="ECO:0000256" key="13">
    <source>
        <dbReference type="ARBA" id="ARBA00022842"/>
    </source>
</evidence>
<comment type="function">
    <text evidence="2">Functions in two distinct reactions of the de novo folate biosynthetic pathway. Catalyzes the addition of a glutamate residue to dihydropteroate (7,8-dihydropteroate or H2Pte) to form dihydrofolate (7,8-dihydrofolate monoglutamate or H2Pte-Glu). Also catalyzes successive additions of L-glutamate to tetrahydrofolate or 10-formyltetrahydrofolate or 5,10-methylenetetrahydrofolate, leading to folylpolyglutamate derivatives.</text>
</comment>
<dbReference type="NCBIfam" id="TIGR01499">
    <property type="entry name" value="folC"/>
    <property type="match status" value="1"/>
</dbReference>
<gene>
    <name evidence="25" type="ORF">C900_03417</name>
</gene>
<protein>
    <recommendedName>
        <fullName evidence="8">Dihydrofolate synthase/folylpolyglutamate synthase</fullName>
        <ecNumber evidence="6">6.3.2.12</ecNumber>
        <ecNumber evidence="7">6.3.2.17</ecNumber>
    </recommendedName>
    <alternativeName>
        <fullName evidence="17">Folylpoly-gamma-glutamate synthetase-dihydrofolate synthetase</fullName>
    </alternativeName>
    <alternativeName>
        <fullName evidence="15">Folylpolyglutamate synthetase</fullName>
    </alternativeName>
    <alternativeName>
        <fullName evidence="16">Tetrahydrofolylpolyglutamate synthase</fullName>
    </alternativeName>
</protein>
<sequence>MSDINKPLQKQFSNYKDVLNYLYTRLPMFQRVGGAAFKKDLTNTIALCEFLGHPEHQFKSIHIAGTNGKGSSSHYLAAILQSAGYKVGLYTSPHLKNFTERIKINGKQMPKDKVIGFVNRVLPFIESARPSFFELTVGMAFDYFAGEKVDIAVVEVGMGGRLDSTNVIIPEVSLITNISADHLQWLGNTLQEVAAEKGGIIKDHIPVVISERQTGISQVFENIAKQRKARLYYAGESYQAHFNEGRLLKVSSGSSGVFDLNIQPAGNYQTKNIPGVLKVIDVLRDRGFDINRDNVITGIEQVRDITGLKGRWHVLSHSPLTICDVGHNQAGVEVILDQLAHTPHKNLYMIWGTVSDKDVSGILKILPKEAYYYFCQADIPRAMPAGELHREAVKLGLRGEMIMDVNEAVKAARQKASHDDLIFIGGSTFVVAELNEI</sequence>
<evidence type="ECO:0000256" key="3">
    <source>
        <dbReference type="ARBA" id="ARBA00004799"/>
    </source>
</evidence>
<dbReference type="eggNOG" id="COG0285">
    <property type="taxonomic scope" value="Bacteria"/>
</dbReference>
<dbReference type="GO" id="GO:0008841">
    <property type="term" value="F:dihydrofolate synthase activity"/>
    <property type="evidence" value="ECO:0007669"/>
    <property type="project" value="UniProtKB-EC"/>
</dbReference>
<dbReference type="EC" id="6.3.2.12" evidence="6"/>
<feature type="domain" description="Mur ligase C-terminal" evidence="23">
    <location>
        <begin position="310"/>
        <end position="427"/>
    </location>
</feature>
<dbReference type="Proteomes" id="UP000011135">
    <property type="component" value="Unassembled WGS sequence"/>
</dbReference>
<comment type="pathway">
    <text evidence="3">Cofactor biosynthesis; tetrahydrofolate biosynthesis; 7,8-dihydrofolate from 2-amino-4-hydroxy-6-hydroxymethyl-7,8-dihydropteridine diphosphate and 4-aminobenzoate: step 2/2.</text>
</comment>
<reference evidence="25 26" key="1">
    <citation type="submission" date="2012-12" db="EMBL/GenBank/DDBJ databases">
        <title>Genome assembly of Fulvivirga imtechensis AK7.</title>
        <authorList>
            <person name="Nupur N."/>
            <person name="Khatri I."/>
            <person name="Kumar R."/>
            <person name="Subramanian S."/>
            <person name="Pinnaka A."/>
        </authorList>
    </citation>
    <scope>NUCLEOTIDE SEQUENCE [LARGE SCALE GENOMIC DNA]</scope>
    <source>
        <strain evidence="25 26">AK7</strain>
    </source>
</reference>
<evidence type="ECO:0000313" key="26">
    <source>
        <dbReference type="Proteomes" id="UP000011135"/>
    </source>
</evidence>
<evidence type="ECO:0000256" key="11">
    <source>
        <dbReference type="ARBA" id="ARBA00022741"/>
    </source>
</evidence>
<dbReference type="GO" id="GO:0046656">
    <property type="term" value="P:folic acid biosynthetic process"/>
    <property type="evidence" value="ECO:0007669"/>
    <property type="project" value="UniProtKB-KW"/>
</dbReference>
<dbReference type="InterPro" id="IPR036565">
    <property type="entry name" value="Mur-like_cat_sf"/>
</dbReference>
<comment type="caution">
    <text evidence="25">The sequence shown here is derived from an EMBL/GenBank/DDBJ whole genome shotgun (WGS) entry which is preliminary data.</text>
</comment>
<dbReference type="PROSITE" id="PS01012">
    <property type="entry name" value="FOLYLPOLYGLU_SYNT_2"/>
    <property type="match status" value="1"/>
</dbReference>
<proteinExistence type="inferred from homology"/>